<sequence>MASIVPTANHTPARALAFLPPPLPPWLLAAPGSTLALVDPAAGRGDSVLAQVDLLRGSVLHHLAISRHTDVTPSGADALIVAAGGKFVAALALTVDPPALDLVFCTSLRDFVTDVAVAGDGALVIALASSRILVADLAATLASAAAALCPPSPVVTLASGAVLPATAPLVLLAQYTVADWCILYATSIFAPSRDAIVVAVGSAFGDVNVWRLPPLPAEPGTPIVLDADHVESVVVGQGNRGCGAIANVLWSPCGRLLAVASDDRLGRIWVPSHAETRPATWSCLARLAGHSARVCDVAFVVPSPGELPTHAITVGEDVLAAMWRLNASTPASLDGELAECTALWSSHVGKNIWRAAVSPRLGVVATAGGDGGIKLWPLDQPRILRESTTHSPRVGSDGTNTIRALAALPDASYVAATRDGRILALQRPDCVWSELLALPATAARPARDFAALAIHHTASDALVAAGNRVGDVHLVQISAGNEPLAAVVEASEASAIIGVHWIEWNSAWSEGPGLAIAHANGVLVIWSVSYQPLALRPLARIAFLHRRKVTSMAHAVSRAGDVVTLACGDCRGRVTAVQLDVNASALGFDVTGAASPAPSPASTPASP</sequence>
<evidence type="ECO:0000256" key="4">
    <source>
        <dbReference type="ARBA" id="ARBA00022694"/>
    </source>
</evidence>
<dbReference type="SUPFAM" id="SSF50978">
    <property type="entry name" value="WD40 repeat-like"/>
    <property type="match status" value="1"/>
</dbReference>
<dbReference type="AlphaFoldDB" id="A0A0L0DIQ4"/>
<evidence type="ECO:0000313" key="7">
    <source>
        <dbReference type="EMBL" id="KNC52177.1"/>
    </source>
</evidence>
<dbReference type="OrthoDB" id="5594999at2759"/>
<dbReference type="PANTHER" id="PTHR14344">
    <property type="entry name" value="WD REPEAT PROTEIN"/>
    <property type="match status" value="1"/>
</dbReference>
<evidence type="ECO:0000256" key="2">
    <source>
        <dbReference type="ARBA" id="ARBA00022490"/>
    </source>
</evidence>
<evidence type="ECO:0000256" key="6">
    <source>
        <dbReference type="ARBA" id="ARBA00038255"/>
    </source>
</evidence>
<dbReference type="RefSeq" id="XP_013762180.1">
    <property type="nucleotide sequence ID" value="XM_013906726.1"/>
</dbReference>
<evidence type="ECO:0000256" key="3">
    <source>
        <dbReference type="ARBA" id="ARBA00022574"/>
    </source>
</evidence>
<evidence type="ECO:0000256" key="1">
    <source>
        <dbReference type="ARBA" id="ARBA00004496"/>
    </source>
</evidence>
<evidence type="ECO:0000256" key="5">
    <source>
        <dbReference type="ARBA" id="ARBA00022737"/>
    </source>
</evidence>
<dbReference type="STRING" id="461836.A0A0L0DIQ4"/>
<gene>
    <name evidence="7" type="ORF">AMSG_01003</name>
</gene>
<evidence type="ECO:0000313" key="8">
    <source>
        <dbReference type="Proteomes" id="UP000054408"/>
    </source>
</evidence>
<dbReference type="SUPFAM" id="SSF50998">
    <property type="entry name" value="Quinoprotein alcohol dehydrogenase-like"/>
    <property type="match status" value="1"/>
</dbReference>
<dbReference type="InterPro" id="IPR036322">
    <property type="entry name" value="WD40_repeat_dom_sf"/>
</dbReference>
<name>A0A0L0DIQ4_THETB</name>
<dbReference type="GO" id="GO:0005737">
    <property type="term" value="C:cytoplasm"/>
    <property type="evidence" value="ECO:0007669"/>
    <property type="project" value="UniProtKB-SubCell"/>
</dbReference>
<comment type="similarity">
    <text evidence="6">Belongs to the WD repeat WDR6 family.</text>
</comment>
<keyword evidence="5" id="KW-0677">Repeat</keyword>
<organism evidence="7 8">
    <name type="scientific">Thecamonas trahens ATCC 50062</name>
    <dbReference type="NCBI Taxonomy" id="461836"/>
    <lineage>
        <taxon>Eukaryota</taxon>
        <taxon>Apusozoa</taxon>
        <taxon>Apusomonadida</taxon>
        <taxon>Apusomonadidae</taxon>
        <taxon>Thecamonas</taxon>
    </lineage>
</organism>
<keyword evidence="8" id="KW-1185">Reference proteome</keyword>
<keyword evidence="4" id="KW-0819">tRNA processing</keyword>
<dbReference type="GO" id="GO:0030488">
    <property type="term" value="P:tRNA methylation"/>
    <property type="evidence" value="ECO:0007669"/>
    <property type="project" value="TreeGrafter"/>
</dbReference>
<accession>A0A0L0DIQ4</accession>
<dbReference type="Proteomes" id="UP000054408">
    <property type="component" value="Unassembled WGS sequence"/>
</dbReference>
<dbReference type="GeneID" id="25560777"/>
<reference evidence="7 8" key="1">
    <citation type="submission" date="2010-05" db="EMBL/GenBank/DDBJ databases">
        <title>The Genome Sequence of Thecamonas trahens ATCC 50062.</title>
        <authorList>
            <consortium name="The Broad Institute Genome Sequencing Platform"/>
            <person name="Russ C."/>
            <person name="Cuomo C."/>
            <person name="Shea T."/>
            <person name="Young S.K."/>
            <person name="Zeng Q."/>
            <person name="Koehrsen M."/>
            <person name="Haas B."/>
            <person name="Borodovsky M."/>
            <person name="Guigo R."/>
            <person name="Alvarado L."/>
            <person name="Berlin A."/>
            <person name="Bochicchio J."/>
            <person name="Borenstein D."/>
            <person name="Chapman S."/>
            <person name="Chen Z."/>
            <person name="Freedman E."/>
            <person name="Gellesch M."/>
            <person name="Goldberg J."/>
            <person name="Griggs A."/>
            <person name="Gujja S."/>
            <person name="Heilman E."/>
            <person name="Heiman D."/>
            <person name="Hepburn T."/>
            <person name="Howarth C."/>
            <person name="Jen D."/>
            <person name="Larson L."/>
            <person name="Mehta T."/>
            <person name="Park D."/>
            <person name="Pearson M."/>
            <person name="Roberts A."/>
            <person name="Saif S."/>
            <person name="Shenoy N."/>
            <person name="Sisk P."/>
            <person name="Stolte C."/>
            <person name="Sykes S."/>
            <person name="Thomson T."/>
            <person name="Walk T."/>
            <person name="White J."/>
            <person name="Yandava C."/>
            <person name="Burger G."/>
            <person name="Gray M.W."/>
            <person name="Holland P.W.H."/>
            <person name="King N."/>
            <person name="Lang F.B.F."/>
            <person name="Roger A.J."/>
            <person name="Ruiz-Trillo I."/>
            <person name="Lander E."/>
            <person name="Nusbaum C."/>
        </authorList>
    </citation>
    <scope>NUCLEOTIDE SEQUENCE [LARGE SCALE GENOMIC DNA]</scope>
    <source>
        <strain evidence="7 8">ATCC 50062</strain>
    </source>
</reference>
<dbReference type="InterPro" id="IPR015943">
    <property type="entry name" value="WD40/YVTN_repeat-like_dom_sf"/>
</dbReference>
<dbReference type="InterPro" id="IPR011047">
    <property type="entry name" value="Quinoprotein_ADH-like_sf"/>
</dbReference>
<dbReference type="InterPro" id="IPR001680">
    <property type="entry name" value="WD40_rpt"/>
</dbReference>
<proteinExistence type="inferred from homology"/>
<keyword evidence="3" id="KW-0853">WD repeat</keyword>
<dbReference type="InterPro" id="IPR051973">
    <property type="entry name" value="tRNA_Anticodon_Mtase-Reg"/>
</dbReference>
<protein>
    <submittedName>
        <fullName evidence="7">Uncharacterized protein</fullName>
    </submittedName>
</protein>
<keyword evidence="2" id="KW-0963">Cytoplasm</keyword>
<dbReference type="eggNOG" id="KOG0974">
    <property type="taxonomic scope" value="Eukaryota"/>
</dbReference>
<dbReference type="PANTHER" id="PTHR14344:SF3">
    <property type="entry name" value="WD REPEAT-CONTAINING PROTEIN 6"/>
    <property type="match status" value="1"/>
</dbReference>
<dbReference type="SMART" id="SM00320">
    <property type="entry name" value="WD40"/>
    <property type="match status" value="3"/>
</dbReference>
<dbReference type="Gene3D" id="2.130.10.10">
    <property type="entry name" value="YVTN repeat-like/Quinoprotein amine dehydrogenase"/>
    <property type="match status" value="2"/>
</dbReference>
<comment type="subcellular location">
    <subcellularLocation>
        <location evidence="1">Cytoplasm</location>
    </subcellularLocation>
</comment>
<dbReference type="EMBL" id="GL349436">
    <property type="protein sequence ID" value="KNC52177.1"/>
    <property type="molecule type" value="Genomic_DNA"/>
</dbReference>
<dbReference type="Pfam" id="PF00400">
    <property type="entry name" value="WD40"/>
    <property type="match status" value="2"/>
</dbReference>